<accession>A0ABP0RLC4</accession>
<sequence length="159" mass="17121">MVDSGLTDNTAIGHAVSSGAREIFYMGQVMSNGELEDFYRVFAGKKTDTPLIPLTALDFCPFCKANFQVFQQTESEVKSKLQEVSQFFKISPTSSAVTGIRVATLNLTTSQCDYFGIEADRATRTASILQGLEVAGILLGQCHGVEPSPLREGESVVGS</sequence>
<name>A0ABP0RLC4_9DINO</name>
<proteinExistence type="predicted"/>
<gene>
    <name evidence="1" type="ORF">CCMP2556_LOCUS47803</name>
</gene>
<evidence type="ECO:0000313" key="1">
    <source>
        <dbReference type="EMBL" id="CAK9101385.1"/>
    </source>
</evidence>
<comment type="caution">
    <text evidence="1">The sequence shown here is derived from an EMBL/GenBank/DDBJ whole genome shotgun (WGS) entry which is preliminary data.</text>
</comment>
<organism evidence="1 2">
    <name type="scientific">Durusdinium trenchii</name>
    <dbReference type="NCBI Taxonomy" id="1381693"/>
    <lineage>
        <taxon>Eukaryota</taxon>
        <taxon>Sar</taxon>
        <taxon>Alveolata</taxon>
        <taxon>Dinophyceae</taxon>
        <taxon>Suessiales</taxon>
        <taxon>Symbiodiniaceae</taxon>
        <taxon>Durusdinium</taxon>
    </lineage>
</organism>
<protein>
    <submittedName>
        <fullName evidence="1">Uncharacterized protein</fullName>
    </submittedName>
</protein>
<evidence type="ECO:0000313" key="2">
    <source>
        <dbReference type="Proteomes" id="UP001642484"/>
    </source>
</evidence>
<reference evidence="1 2" key="1">
    <citation type="submission" date="2024-02" db="EMBL/GenBank/DDBJ databases">
        <authorList>
            <person name="Chen Y."/>
            <person name="Shah S."/>
            <person name="Dougan E. K."/>
            <person name="Thang M."/>
            <person name="Chan C."/>
        </authorList>
    </citation>
    <scope>NUCLEOTIDE SEQUENCE [LARGE SCALE GENOMIC DNA]</scope>
</reference>
<dbReference type="EMBL" id="CAXAMN010026217">
    <property type="protein sequence ID" value="CAK9101385.1"/>
    <property type="molecule type" value="Genomic_DNA"/>
</dbReference>
<dbReference type="Proteomes" id="UP001642484">
    <property type="component" value="Unassembled WGS sequence"/>
</dbReference>
<keyword evidence="2" id="KW-1185">Reference proteome</keyword>